<evidence type="ECO:0000256" key="6">
    <source>
        <dbReference type="ARBA" id="ARBA00022679"/>
    </source>
</evidence>
<evidence type="ECO:0000256" key="1">
    <source>
        <dbReference type="ARBA" id="ARBA00000085"/>
    </source>
</evidence>
<dbReference type="Pfam" id="PF00672">
    <property type="entry name" value="HAMP"/>
    <property type="match status" value="1"/>
</dbReference>
<dbReference type="InterPro" id="IPR003660">
    <property type="entry name" value="HAMP_dom"/>
</dbReference>
<evidence type="ECO:0000256" key="7">
    <source>
        <dbReference type="ARBA" id="ARBA00022692"/>
    </source>
</evidence>
<evidence type="ECO:0000256" key="4">
    <source>
        <dbReference type="ARBA" id="ARBA00022475"/>
    </source>
</evidence>
<reference evidence="18 19" key="1">
    <citation type="submission" date="2021-03" db="EMBL/GenBank/DDBJ databases">
        <title>Paenibacillus artemisicola MWE-103 whole genome sequence.</title>
        <authorList>
            <person name="Ham Y.J."/>
        </authorList>
    </citation>
    <scope>NUCLEOTIDE SEQUENCE [LARGE SCALE GENOMIC DNA]</scope>
    <source>
        <strain evidence="18 19">MWE-103</strain>
    </source>
</reference>
<dbReference type="PROSITE" id="PS50109">
    <property type="entry name" value="HIS_KIN"/>
    <property type="match status" value="1"/>
</dbReference>
<accession>A0ABS3WIE5</accession>
<keyword evidence="11 15" id="KW-1133">Transmembrane helix</keyword>
<dbReference type="InterPro" id="IPR010559">
    <property type="entry name" value="Sig_transdc_His_kin_internal"/>
</dbReference>
<dbReference type="PANTHER" id="PTHR34220:SF11">
    <property type="entry name" value="SENSOR PROTEIN KINASE HPTS"/>
    <property type="match status" value="1"/>
</dbReference>
<evidence type="ECO:0000259" key="16">
    <source>
        <dbReference type="PROSITE" id="PS50109"/>
    </source>
</evidence>
<evidence type="ECO:0000256" key="12">
    <source>
        <dbReference type="ARBA" id="ARBA00023012"/>
    </source>
</evidence>
<evidence type="ECO:0000256" key="2">
    <source>
        <dbReference type="ARBA" id="ARBA00004651"/>
    </source>
</evidence>
<dbReference type="EMBL" id="JAGGDJ010000047">
    <property type="protein sequence ID" value="MBO7748085.1"/>
    <property type="molecule type" value="Genomic_DNA"/>
</dbReference>
<evidence type="ECO:0000256" key="8">
    <source>
        <dbReference type="ARBA" id="ARBA00022741"/>
    </source>
</evidence>
<dbReference type="InterPro" id="IPR003594">
    <property type="entry name" value="HATPase_dom"/>
</dbReference>
<dbReference type="CDD" id="cd06225">
    <property type="entry name" value="HAMP"/>
    <property type="match status" value="1"/>
</dbReference>
<dbReference type="InterPro" id="IPR050640">
    <property type="entry name" value="Bact_2-comp_sensor_kinase"/>
</dbReference>
<dbReference type="InterPro" id="IPR005467">
    <property type="entry name" value="His_kinase_dom"/>
</dbReference>
<dbReference type="Pfam" id="PF02518">
    <property type="entry name" value="HATPase_c"/>
    <property type="match status" value="1"/>
</dbReference>
<comment type="caution">
    <text evidence="18">The sequence shown here is derived from an EMBL/GenBank/DDBJ whole genome shotgun (WGS) entry which is preliminary data.</text>
</comment>
<evidence type="ECO:0000259" key="17">
    <source>
        <dbReference type="PROSITE" id="PS50885"/>
    </source>
</evidence>
<dbReference type="EC" id="2.7.13.3" evidence="3"/>
<evidence type="ECO:0000256" key="14">
    <source>
        <dbReference type="SAM" id="MobiDB-lite"/>
    </source>
</evidence>
<evidence type="ECO:0000256" key="11">
    <source>
        <dbReference type="ARBA" id="ARBA00022989"/>
    </source>
</evidence>
<organism evidence="18 19">
    <name type="scientific">Paenibacillus artemisiicola</name>
    <dbReference type="NCBI Taxonomy" id="1172618"/>
    <lineage>
        <taxon>Bacteria</taxon>
        <taxon>Bacillati</taxon>
        <taxon>Bacillota</taxon>
        <taxon>Bacilli</taxon>
        <taxon>Bacillales</taxon>
        <taxon>Paenibacillaceae</taxon>
        <taxon>Paenibacillus</taxon>
    </lineage>
</organism>
<dbReference type="GO" id="GO:0016301">
    <property type="term" value="F:kinase activity"/>
    <property type="evidence" value="ECO:0007669"/>
    <property type="project" value="UniProtKB-KW"/>
</dbReference>
<keyword evidence="8" id="KW-0547">Nucleotide-binding</keyword>
<protein>
    <recommendedName>
        <fullName evidence="3">histidine kinase</fullName>
        <ecNumber evidence="3">2.7.13.3</ecNumber>
    </recommendedName>
</protein>
<evidence type="ECO:0000313" key="18">
    <source>
        <dbReference type="EMBL" id="MBO7748085.1"/>
    </source>
</evidence>
<dbReference type="SMART" id="SM00387">
    <property type="entry name" value="HATPase_c"/>
    <property type="match status" value="1"/>
</dbReference>
<keyword evidence="5" id="KW-0597">Phosphoprotein</keyword>
<evidence type="ECO:0000256" key="10">
    <source>
        <dbReference type="ARBA" id="ARBA00022840"/>
    </source>
</evidence>
<dbReference type="Pfam" id="PF06580">
    <property type="entry name" value="His_kinase"/>
    <property type="match status" value="1"/>
</dbReference>
<keyword evidence="19" id="KW-1185">Reference proteome</keyword>
<evidence type="ECO:0000256" key="13">
    <source>
        <dbReference type="ARBA" id="ARBA00023136"/>
    </source>
</evidence>
<name>A0ABS3WIE5_9BACL</name>
<feature type="transmembrane region" description="Helical" evidence="15">
    <location>
        <begin position="420"/>
        <end position="442"/>
    </location>
</feature>
<dbReference type="SUPFAM" id="SSF158472">
    <property type="entry name" value="HAMP domain-like"/>
    <property type="match status" value="1"/>
</dbReference>
<dbReference type="RefSeq" id="WP_208850687.1">
    <property type="nucleotide sequence ID" value="NZ_JAGGDJ010000047.1"/>
</dbReference>
<dbReference type="Proteomes" id="UP000670947">
    <property type="component" value="Unassembled WGS sequence"/>
</dbReference>
<dbReference type="SMART" id="SM00304">
    <property type="entry name" value="HAMP"/>
    <property type="match status" value="1"/>
</dbReference>
<evidence type="ECO:0000256" key="5">
    <source>
        <dbReference type="ARBA" id="ARBA00022553"/>
    </source>
</evidence>
<comment type="catalytic activity">
    <reaction evidence="1">
        <text>ATP + protein L-histidine = ADP + protein N-phospho-L-histidine.</text>
        <dbReference type="EC" id="2.7.13.3"/>
    </reaction>
</comment>
<keyword evidence="10" id="KW-0067">ATP-binding</keyword>
<dbReference type="Gene3D" id="3.30.565.10">
    <property type="entry name" value="Histidine kinase-like ATPase, C-terminal domain"/>
    <property type="match status" value="1"/>
</dbReference>
<feature type="domain" description="Histidine kinase" evidence="16">
    <location>
        <begin position="848"/>
        <end position="957"/>
    </location>
</feature>
<feature type="region of interest" description="Disordered" evidence="14">
    <location>
        <begin position="291"/>
        <end position="312"/>
    </location>
</feature>
<sequence length="958" mass="105951">MINRFGPTLKRIVILASALTLVTQLALAYIGLTYMDAIDKSLHEKRTQDMLYQFQQNVLVQLNNIDNLMLLLQTPEFSDYYKNLMRLRSDGVAELGMRELQQKFDTLDLPPDSVQAVYFLGQSFVQRSMVQRIGSGFVDLPRLDQDRLHYSKLDRLILPDREQLTRYTPEDFAGAFRTGNPMLEKSDVKQLQSFMAALTGRLVFSNGNENGVLTIIVLSDDFFRQAIPAQSPEGTYFSVLGKDKRLLWTTAPSNPLTEPASGAAGKGADAIGAAENGAGKGADATDADATRATAATNAARNPAASAATNPAAPGLADDPSYNNAVRQLSPFNLSIVYTDKGGAAGAVRGERLYQVAVLSLVTLLITVLFGCLYLKQVFKPFRMISKQIKSFSLSSDWLLRSLPDDLIKKGFHAVSMRNKIILALIVAVGVPAVADGVLYAWLSKHDIRREMQTSVDVTGRFSAVSIHNRLQFTETILKEISASRQLQDYVTNDYTTPLMMGGLPTNLLMFPGLNDISYFVLLDDSGNCIYSSIFSNNKSAFNTDTDYLEDRDDPYWITNYKNVFNPLSTALVKRLEGSGANGEATYLLMVPKQSIFENLDSGLINTSYAISDAKGHTIYESDANAALGDAGRYFYASGIPNTDWKLKIGFVFGDVLEKNREYQEQFLLFTSIVLLLAIAVAVAIAIQLVKPIHRLKETMLRVGEGDLSLRLEDVDNTEIGGIVRSYNRMIDQLDRVMREENELIAMKTRAELDMLQAQINPHFLYNTLEVINMRSMKTGNLEVSAIVGALADLFRYSIAKGSDIVELHKELTHVANYVTIQQIRFGHSFEAAYEVPDELRNLPIVRFVLQPIIENAIKHGFEGWEEGGLIVISASAAGGLLQVRIADNGVGMDKETLALVRADMEREDGKAHGGENGIGLRNVYRRLKLTYREGTSMTIASAEMRGTTVTLTVPLLTL</sequence>
<keyword evidence="4" id="KW-1003">Cell membrane</keyword>
<dbReference type="PANTHER" id="PTHR34220">
    <property type="entry name" value="SENSOR HISTIDINE KINASE YPDA"/>
    <property type="match status" value="1"/>
</dbReference>
<keyword evidence="7 15" id="KW-0812">Transmembrane</keyword>
<evidence type="ECO:0000256" key="9">
    <source>
        <dbReference type="ARBA" id="ARBA00022777"/>
    </source>
</evidence>
<dbReference type="InterPro" id="IPR036890">
    <property type="entry name" value="HATPase_C_sf"/>
</dbReference>
<proteinExistence type="predicted"/>
<feature type="transmembrane region" description="Helical" evidence="15">
    <location>
        <begin position="666"/>
        <end position="689"/>
    </location>
</feature>
<feature type="domain" description="HAMP" evidence="17">
    <location>
        <begin position="686"/>
        <end position="738"/>
    </location>
</feature>
<evidence type="ECO:0000256" key="3">
    <source>
        <dbReference type="ARBA" id="ARBA00012438"/>
    </source>
</evidence>
<feature type="transmembrane region" description="Helical" evidence="15">
    <location>
        <begin position="352"/>
        <end position="374"/>
    </location>
</feature>
<comment type="subcellular location">
    <subcellularLocation>
        <location evidence="2">Cell membrane</location>
        <topology evidence="2">Multi-pass membrane protein</topology>
    </subcellularLocation>
</comment>
<gene>
    <name evidence="18" type="ORF">I8J29_28225</name>
</gene>
<evidence type="ECO:0000313" key="19">
    <source>
        <dbReference type="Proteomes" id="UP000670947"/>
    </source>
</evidence>
<keyword evidence="12" id="KW-0902">Two-component regulatory system</keyword>
<keyword evidence="13 15" id="KW-0472">Membrane</keyword>
<keyword evidence="6" id="KW-0808">Transferase</keyword>
<keyword evidence="9 18" id="KW-0418">Kinase</keyword>
<evidence type="ECO:0000256" key="15">
    <source>
        <dbReference type="SAM" id="Phobius"/>
    </source>
</evidence>
<dbReference type="SUPFAM" id="SSF55874">
    <property type="entry name" value="ATPase domain of HSP90 chaperone/DNA topoisomerase II/histidine kinase"/>
    <property type="match status" value="1"/>
</dbReference>
<dbReference type="Gene3D" id="6.10.340.10">
    <property type="match status" value="1"/>
</dbReference>
<dbReference type="PROSITE" id="PS50885">
    <property type="entry name" value="HAMP"/>
    <property type="match status" value="1"/>
</dbReference>